<organism evidence="2 3">
    <name type="scientific">Nocardioides antri</name>
    <dbReference type="NCBI Taxonomy" id="2607659"/>
    <lineage>
        <taxon>Bacteria</taxon>
        <taxon>Bacillati</taxon>
        <taxon>Actinomycetota</taxon>
        <taxon>Actinomycetes</taxon>
        <taxon>Propionibacteriales</taxon>
        <taxon>Nocardioidaceae</taxon>
        <taxon>Nocardioides</taxon>
    </lineage>
</organism>
<dbReference type="Gene3D" id="1.20.120.450">
    <property type="entry name" value="dinb family like domain"/>
    <property type="match status" value="1"/>
</dbReference>
<keyword evidence="3" id="KW-1185">Reference proteome</keyword>
<evidence type="ECO:0000313" key="3">
    <source>
        <dbReference type="Proteomes" id="UP000324351"/>
    </source>
</evidence>
<dbReference type="Pfam" id="PF12867">
    <property type="entry name" value="DinB_2"/>
    <property type="match status" value="1"/>
</dbReference>
<dbReference type="InterPro" id="IPR024775">
    <property type="entry name" value="DinB-like"/>
</dbReference>
<name>A0A5B1M262_9ACTN</name>
<dbReference type="EMBL" id="VUJW01000008">
    <property type="protein sequence ID" value="KAA1426538.1"/>
    <property type="molecule type" value="Genomic_DNA"/>
</dbReference>
<evidence type="ECO:0000313" key="2">
    <source>
        <dbReference type="EMBL" id="KAA1426538.1"/>
    </source>
</evidence>
<reference evidence="2 3" key="1">
    <citation type="submission" date="2019-09" db="EMBL/GenBank/DDBJ databases">
        <title>Nocardioides panacisoli sp. nov., isolated from the soil of a ginseng field.</title>
        <authorList>
            <person name="Cho C."/>
        </authorList>
    </citation>
    <scope>NUCLEOTIDE SEQUENCE [LARGE SCALE GENOMIC DNA]</scope>
    <source>
        <strain evidence="2 3">BN140041</strain>
    </source>
</reference>
<dbReference type="InterPro" id="IPR034660">
    <property type="entry name" value="DinB/YfiT-like"/>
</dbReference>
<comment type="caution">
    <text evidence="2">The sequence shown here is derived from an EMBL/GenBank/DDBJ whole genome shotgun (WGS) entry which is preliminary data.</text>
</comment>
<sequence length="188" mass="20931">MSSPGDIVPDSKDWTWVLDRPCPECGVDVSAVDRADLGPLILENATSWQQVLAHPEATRRPEPTVWSPTVWSPTEYAAHVRDVHRMFSGRVALMLAEDDPTFANWDQDETAIAERYDLQQPAQVAPELLAAAEEVAAAYDSVAGDDWERRGTRSNGSVFTVESLGRYHLHDVVHHLWDVRWVAAESSG</sequence>
<accession>A0A5B1M262</accession>
<gene>
    <name evidence="2" type="ORF">F0U47_14195</name>
</gene>
<protein>
    <submittedName>
        <fullName evidence="2">DinB family protein</fullName>
    </submittedName>
</protein>
<feature type="domain" description="DinB-like" evidence="1">
    <location>
        <begin position="56"/>
        <end position="177"/>
    </location>
</feature>
<dbReference type="AlphaFoldDB" id="A0A5B1M262"/>
<dbReference type="SUPFAM" id="SSF109854">
    <property type="entry name" value="DinB/YfiT-like putative metalloenzymes"/>
    <property type="match status" value="1"/>
</dbReference>
<dbReference type="Proteomes" id="UP000324351">
    <property type="component" value="Unassembled WGS sequence"/>
</dbReference>
<reference evidence="2 3" key="2">
    <citation type="submission" date="2019-09" db="EMBL/GenBank/DDBJ databases">
        <authorList>
            <person name="Jin C."/>
        </authorList>
    </citation>
    <scope>NUCLEOTIDE SEQUENCE [LARGE SCALE GENOMIC DNA]</scope>
    <source>
        <strain evidence="2 3">BN140041</strain>
    </source>
</reference>
<proteinExistence type="predicted"/>
<dbReference type="RefSeq" id="WP_149751120.1">
    <property type="nucleotide sequence ID" value="NZ_VUJW01000008.1"/>
</dbReference>
<evidence type="ECO:0000259" key="1">
    <source>
        <dbReference type="Pfam" id="PF12867"/>
    </source>
</evidence>